<dbReference type="GeneID" id="22619721"/>
<dbReference type="Proteomes" id="UP000202327">
    <property type="component" value="Segment"/>
</dbReference>
<reference evidence="1 2" key="1">
    <citation type="journal article" date="2015" name="Virus Genes">
        <title>The genome sequence of Agrotis segetum nucleopolyhedrovirus B (AgseNPV-B) reveals a new baculovirus species within the Agrotis baculovirus complex.</title>
        <authorList>
            <person name="Wennmann J.T."/>
            <person name="Gueli Alletti G."/>
            <person name="Jehle J.A."/>
        </authorList>
    </citation>
    <scope>NUCLEOTIDE SEQUENCE [LARGE SCALE GENOMIC DNA]</scope>
    <source>
        <strain evidence="1">English</strain>
    </source>
</reference>
<evidence type="ECO:0000313" key="2">
    <source>
        <dbReference type="Proteomes" id="UP000202327"/>
    </source>
</evidence>
<evidence type="ECO:0000313" key="1">
    <source>
        <dbReference type="EMBL" id="AIZ48688.1"/>
    </source>
</evidence>
<protein>
    <submittedName>
        <fullName evidence="1">Asb131</fullName>
    </submittedName>
</protein>
<keyword evidence="2" id="KW-1185">Reference proteome</keyword>
<name>A0A0A7KRD8_9ABAC</name>
<dbReference type="RefSeq" id="YP_009112692.1">
    <property type="nucleotide sequence ID" value="NC_025960.1"/>
</dbReference>
<dbReference type="KEGG" id="vg:22619721"/>
<sequence>MVRVMVKLTRLYGIHEVTILEGEHKHCTAALITTRPNMRIYNGLILDATIVRKEGLFIDMVVTT</sequence>
<organism evidence="1 2">
    <name type="scientific">Agrotis segetum nucleopolyhedrovirus B</name>
    <dbReference type="NCBI Taxonomy" id="1580580"/>
    <lineage>
        <taxon>Viruses</taxon>
        <taxon>Viruses incertae sedis</taxon>
        <taxon>Naldaviricetes</taxon>
        <taxon>Lefavirales</taxon>
        <taxon>Baculoviridae</taxon>
        <taxon>Alphabaculovirus</taxon>
        <taxon>Alphabaculovirus alteragsegetum</taxon>
    </lineage>
</organism>
<dbReference type="EMBL" id="KM102981">
    <property type="protein sequence ID" value="AIZ48688.1"/>
    <property type="molecule type" value="Genomic_DNA"/>
</dbReference>
<accession>A0A0A7KRD8</accession>
<dbReference type="OrthoDB" id="28158at10239"/>
<proteinExistence type="predicted"/>